<evidence type="ECO:0000259" key="11">
    <source>
        <dbReference type="Pfam" id="PF07730"/>
    </source>
</evidence>
<dbReference type="EC" id="2.7.13.3" evidence="2"/>
<feature type="region of interest" description="Disordered" evidence="9">
    <location>
        <begin position="405"/>
        <end position="428"/>
    </location>
</feature>
<dbReference type="AlphaFoldDB" id="A0A3M8FFZ7"/>
<comment type="caution">
    <text evidence="12">The sequence shown here is derived from an EMBL/GenBank/DDBJ whole genome shotgun (WGS) entry which is preliminary data.</text>
</comment>
<evidence type="ECO:0000313" key="13">
    <source>
        <dbReference type="Proteomes" id="UP000028058"/>
    </source>
</evidence>
<keyword evidence="10" id="KW-1133">Transmembrane helix</keyword>
<comment type="catalytic activity">
    <reaction evidence="1">
        <text>ATP + protein L-histidine = ADP + protein N-phospho-L-histidine.</text>
        <dbReference type="EC" id="2.7.13.3"/>
    </reaction>
</comment>
<keyword evidence="6 12" id="KW-0418">Kinase</keyword>
<dbReference type="PANTHER" id="PTHR24421:SF10">
    <property type="entry name" value="NITRATE_NITRITE SENSOR PROTEIN NARQ"/>
    <property type="match status" value="1"/>
</dbReference>
<dbReference type="InterPro" id="IPR050482">
    <property type="entry name" value="Sensor_HK_TwoCompSys"/>
</dbReference>
<evidence type="ECO:0000256" key="7">
    <source>
        <dbReference type="ARBA" id="ARBA00022840"/>
    </source>
</evidence>
<dbReference type="CDD" id="cd16917">
    <property type="entry name" value="HATPase_UhpB-NarQ-NarX-like"/>
    <property type="match status" value="1"/>
</dbReference>
<dbReference type="Gene3D" id="3.30.565.10">
    <property type="entry name" value="Histidine kinase-like ATPase, C-terminal domain"/>
    <property type="match status" value="1"/>
</dbReference>
<evidence type="ECO:0000256" key="9">
    <source>
        <dbReference type="SAM" id="MobiDB-lite"/>
    </source>
</evidence>
<dbReference type="GO" id="GO:0000155">
    <property type="term" value="F:phosphorelay sensor kinase activity"/>
    <property type="evidence" value="ECO:0007669"/>
    <property type="project" value="InterPro"/>
</dbReference>
<feature type="transmembrane region" description="Helical" evidence="10">
    <location>
        <begin position="88"/>
        <end position="113"/>
    </location>
</feature>
<keyword evidence="10" id="KW-0472">Membrane</keyword>
<dbReference type="Proteomes" id="UP000028058">
    <property type="component" value="Unassembled WGS sequence"/>
</dbReference>
<gene>
    <name evidence="12" type="ORF">SFRA_001010</name>
</gene>
<organism evidence="12 13">
    <name type="scientific">Streptomyces xinghaiensis</name>
    <dbReference type="NCBI Taxonomy" id="1038928"/>
    <lineage>
        <taxon>Bacteria</taxon>
        <taxon>Bacillati</taxon>
        <taxon>Actinomycetota</taxon>
        <taxon>Actinomycetes</taxon>
        <taxon>Kitasatosporales</taxon>
        <taxon>Streptomycetaceae</taxon>
        <taxon>Streptomyces</taxon>
    </lineage>
</organism>
<evidence type="ECO:0000256" key="10">
    <source>
        <dbReference type="SAM" id="Phobius"/>
    </source>
</evidence>
<keyword evidence="4" id="KW-0808">Transferase</keyword>
<dbReference type="InterPro" id="IPR036890">
    <property type="entry name" value="HATPase_C_sf"/>
</dbReference>
<keyword evidence="3" id="KW-0597">Phosphoprotein</keyword>
<dbReference type="GO" id="GO:0005524">
    <property type="term" value="F:ATP binding"/>
    <property type="evidence" value="ECO:0007669"/>
    <property type="project" value="UniProtKB-KW"/>
</dbReference>
<dbReference type="GO" id="GO:0046983">
    <property type="term" value="F:protein dimerization activity"/>
    <property type="evidence" value="ECO:0007669"/>
    <property type="project" value="InterPro"/>
</dbReference>
<dbReference type="EMBL" id="JNAD02000001">
    <property type="protein sequence ID" value="RKM98864.1"/>
    <property type="molecule type" value="Genomic_DNA"/>
</dbReference>
<accession>A0A3M8FFZ7</accession>
<dbReference type="Pfam" id="PF07730">
    <property type="entry name" value="HisKA_3"/>
    <property type="match status" value="1"/>
</dbReference>
<evidence type="ECO:0000256" key="1">
    <source>
        <dbReference type="ARBA" id="ARBA00000085"/>
    </source>
</evidence>
<keyword evidence="13" id="KW-1185">Reference proteome</keyword>
<evidence type="ECO:0000256" key="3">
    <source>
        <dbReference type="ARBA" id="ARBA00022553"/>
    </source>
</evidence>
<feature type="compositionally biased region" description="Polar residues" evidence="9">
    <location>
        <begin position="1"/>
        <end position="13"/>
    </location>
</feature>
<feature type="transmembrane region" description="Helical" evidence="10">
    <location>
        <begin position="120"/>
        <end position="140"/>
    </location>
</feature>
<keyword evidence="7" id="KW-0067">ATP-binding</keyword>
<proteinExistence type="predicted"/>
<feature type="region of interest" description="Disordered" evidence="9">
    <location>
        <begin position="1"/>
        <end position="26"/>
    </location>
</feature>
<reference evidence="12 13" key="1">
    <citation type="journal article" date="2014" name="Genome Announc.">
        <title>Draft Genome Sequence of Streptomyces fradiae ATCC 19609, a Strain Highly Sensitive to Antibiotics.</title>
        <authorList>
            <person name="Bekker O.B."/>
            <person name="Klimina K.M."/>
            <person name="Vatlin A.A."/>
            <person name="Zakharevich N.V."/>
            <person name="Kasianov A.S."/>
            <person name="Danilenko V.N."/>
        </authorList>
    </citation>
    <scope>NUCLEOTIDE SEQUENCE [LARGE SCALE GENOMIC DNA]</scope>
    <source>
        <strain evidence="12 13">ATCC 19609</strain>
    </source>
</reference>
<dbReference type="OrthoDB" id="227596at2"/>
<evidence type="ECO:0000313" key="12">
    <source>
        <dbReference type="EMBL" id="RKM98864.1"/>
    </source>
</evidence>
<dbReference type="SUPFAM" id="SSF55874">
    <property type="entry name" value="ATPase domain of HSP90 chaperone/DNA topoisomerase II/histidine kinase"/>
    <property type="match status" value="1"/>
</dbReference>
<protein>
    <recommendedName>
        <fullName evidence="2">histidine kinase</fullName>
        <ecNumber evidence="2">2.7.13.3</ecNumber>
    </recommendedName>
</protein>
<keyword evidence="5" id="KW-0547">Nucleotide-binding</keyword>
<sequence length="428" mass="44387">MRGNVTAQAQGQTPRPGREPAASAGRSRAAALHSAVTGRLRRLGPAALPVGVAAVDGLAVNSPDAGPGLWLALAAAAALVLRHRLPEVALAVGLPGLYLGHLAFAPLIALYCLAAERRGAVGGAVGAALVALAQFLPYPPGDVVLLRLDQETLLALLDSCALGAGAFVLGRSTRQRRDRLREVAESREREHRLLTERTLATERARLAREMHDVVAHKVSLISLQAGTLQVTDPDGPGLRETAGLIRELSVTTLTELQYLVGVLRAGDGTGGELATQPRVTDLHALVDGSALRVGLHVGDVPAGLPEAVERAVYRTVQEALTNIRKHAPGADADVRVWSDAGTLHVEVRNAAADRGATPLGLPDGGHGLIGLRERAQLLGGTFGAGPLPDGGFLVRAGFPVRPRDATGHVPAAATSGGDPCRSAARRRS</sequence>
<evidence type="ECO:0000256" key="4">
    <source>
        <dbReference type="ARBA" id="ARBA00022679"/>
    </source>
</evidence>
<evidence type="ECO:0000256" key="5">
    <source>
        <dbReference type="ARBA" id="ARBA00022741"/>
    </source>
</evidence>
<feature type="transmembrane region" description="Helical" evidence="10">
    <location>
        <begin position="152"/>
        <end position="170"/>
    </location>
</feature>
<name>A0A3M8FFZ7_9ACTN</name>
<evidence type="ECO:0000256" key="6">
    <source>
        <dbReference type="ARBA" id="ARBA00022777"/>
    </source>
</evidence>
<evidence type="ECO:0000256" key="8">
    <source>
        <dbReference type="ARBA" id="ARBA00023012"/>
    </source>
</evidence>
<dbReference type="InterPro" id="IPR011712">
    <property type="entry name" value="Sig_transdc_His_kin_sub3_dim/P"/>
</dbReference>
<dbReference type="GO" id="GO:0016020">
    <property type="term" value="C:membrane"/>
    <property type="evidence" value="ECO:0007669"/>
    <property type="project" value="InterPro"/>
</dbReference>
<dbReference type="PANTHER" id="PTHR24421">
    <property type="entry name" value="NITRATE/NITRITE SENSOR PROTEIN NARX-RELATED"/>
    <property type="match status" value="1"/>
</dbReference>
<keyword evidence="10" id="KW-0812">Transmembrane</keyword>
<keyword evidence="8" id="KW-0902">Two-component regulatory system</keyword>
<feature type="domain" description="Signal transduction histidine kinase subgroup 3 dimerisation and phosphoacceptor" evidence="11">
    <location>
        <begin position="202"/>
        <end position="266"/>
    </location>
</feature>
<evidence type="ECO:0000256" key="2">
    <source>
        <dbReference type="ARBA" id="ARBA00012438"/>
    </source>
</evidence>
<dbReference type="Gene3D" id="1.20.5.1930">
    <property type="match status" value="1"/>
</dbReference>